<reference evidence="1 2" key="1">
    <citation type="submission" date="2018-06" db="EMBL/GenBank/DDBJ databases">
        <title>A transcriptomic atlas of mushroom development highlights an independent origin of complex multicellularity.</title>
        <authorList>
            <consortium name="DOE Joint Genome Institute"/>
            <person name="Krizsan K."/>
            <person name="Almasi E."/>
            <person name="Merenyi Z."/>
            <person name="Sahu N."/>
            <person name="Viragh M."/>
            <person name="Koszo T."/>
            <person name="Mondo S."/>
            <person name="Kiss B."/>
            <person name="Balint B."/>
            <person name="Kues U."/>
            <person name="Barry K."/>
            <person name="Hegedus J.C."/>
            <person name="Henrissat B."/>
            <person name="Johnson J."/>
            <person name="Lipzen A."/>
            <person name="Ohm R."/>
            <person name="Nagy I."/>
            <person name="Pangilinan J."/>
            <person name="Yan J."/>
            <person name="Xiong Y."/>
            <person name="Grigoriev I.V."/>
            <person name="Hibbett D.S."/>
            <person name="Nagy L.G."/>
        </authorList>
    </citation>
    <scope>NUCLEOTIDE SEQUENCE [LARGE SCALE GENOMIC DNA]</scope>
    <source>
        <strain evidence="1 2">SZMC22713</strain>
    </source>
</reference>
<protein>
    <recommendedName>
        <fullName evidence="3">F-box domain-containing protein</fullName>
    </recommendedName>
</protein>
<gene>
    <name evidence="1" type="ORF">BD410DRAFT_785235</name>
</gene>
<proteinExistence type="predicted"/>
<dbReference type="EMBL" id="ML170164">
    <property type="protein sequence ID" value="TDL25318.1"/>
    <property type="molecule type" value="Genomic_DNA"/>
</dbReference>
<dbReference type="VEuPathDB" id="FungiDB:BD410DRAFT_785235"/>
<evidence type="ECO:0008006" key="3">
    <source>
        <dbReference type="Google" id="ProtNLM"/>
    </source>
</evidence>
<dbReference type="Proteomes" id="UP000294933">
    <property type="component" value="Unassembled WGS sequence"/>
</dbReference>
<sequence>MVDDKKHSITTGVDGPSTSHVSVKRLSFEILSQIFLDCLPETGFPSVWTHEAPVILGRICSQWRSVSLRTPQLWAGLDLGSNRTDYTKDAMAAAEWKTRAGSCLLSYCLWHTPDILDVILPHCTQWRHFEAHLELDGWKQVYAAICQGAPRLQYLELHMINRPLSLWSATQIDIRVPIPGATGLQTLCACYH</sequence>
<keyword evidence="2" id="KW-1185">Reference proteome</keyword>
<accession>A0A4Y7QDN1</accession>
<dbReference type="OrthoDB" id="3365698at2759"/>
<evidence type="ECO:0000313" key="2">
    <source>
        <dbReference type="Proteomes" id="UP000294933"/>
    </source>
</evidence>
<evidence type="ECO:0000313" key="1">
    <source>
        <dbReference type="EMBL" id="TDL25318.1"/>
    </source>
</evidence>
<dbReference type="STRING" id="50990.A0A4Y7QDN1"/>
<name>A0A4Y7QDN1_9AGAM</name>
<organism evidence="1 2">
    <name type="scientific">Rickenella mellea</name>
    <dbReference type="NCBI Taxonomy" id="50990"/>
    <lineage>
        <taxon>Eukaryota</taxon>
        <taxon>Fungi</taxon>
        <taxon>Dikarya</taxon>
        <taxon>Basidiomycota</taxon>
        <taxon>Agaricomycotina</taxon>
        <taxon>Agaricomycetes</taxon>
        <taxon>Hymenochaetales</taxon>
        <taxon>Rickenellaceae</taxon>
        <taxon>Rickenella</taxon>
    </lineage>
</organism>
<dbReference type="AlphaFoldDB" id="A0A4Y7QDN1"/>